<keyword evidence="5" id="KW-0560">Oxidoreductase</keyword>
<dbReference type="InterPro" id="IPR036291">
    <property type="entry name" value="NAD(P)-bd_dom_sf"/>
</dbReference>
<sequence length="237" mass="25152">MSFRAGALLEPLAVVMHAIASCSGQIALGRPVHICGAGPIGLLALKAARASGAWPLSISDIDPARLSFAEKFVPGCRTWHVSGAGPIADAESVRTLLGCKGDRNVEKGLPDSDEYFAPHVVLECTGVESSVATAAYACRRGGTVVVVGVGKDRMDNLPFMHLSLSEIQLRFINRYKDMWPAAINLLGEGQVINLDDLVSHQFDLSQAIEAMETCADRASKSIKIHVVDDVEVSLGSA</sequence>
<dbReference type="EMBL" id="LFJN01000001">
    <property type="protein sequence ID" value="KPI45823.1"/>
    <property type="molecule type" value="Genomic_DNA"/>
</dbReference>
<evidence type="ECO:0000256" key="2">
    <source>
        <dbReference type="ARBA" id="ARBA00008072"/>
    </source>
</evidence>
<evidence type="ECO:0000259" key="6">
    <source>
        <dbReference type="Pfam" id="PF00107"/>
    </source>
</evidence>
<name>A0A0N1P2S5_9EURO</name>
<dbReference type="Proteomes" id="UP000038010">
    <property type="component" value="Unassembled WGS sequence"/>
</dbReference>
<proteinExistence type="inferred from homology"/>
<evidence type="ECO:0000256" key="1">
    <source>
        <dbReference type="ARBA" id="ARBA00001947"/>
    </source>
</evidence>
<accession>A0A0N1P2S5</accession>
<organism evidence="7 8">
    <name type="scientific">Cyphellophora attinorum</name>
    <dbReference type="NCBI Taxonomy" id="1664694"/>
    <lineage>
        <taxon>Eukaryota</taxon>
        <taxon>Fungi</taxon>
        <taxon>Dikarya</taxon>
        <taxon>Ascomycota</taxon>
        <taxon>Pezizomycotina</taxon>
        <taxon>Eurotiomycetes</taxon>
        <taxon>Chaetothyriomycetidae</taxon>
        <taxon>Chaetothyriales</taxon>
        <taxon>Cyphellophoraceae</taxon>
        <taxon>Cyphellophora</taxon>
    </lineage>
</organism>
<dbReference type="SUPFAM" id="SSF51735">
    <property type="entry name" value="NAD(P)-binding Rossmann-fold domains"/>
    <property type="match status" value="1"/>
</dbReference>
<reference evidence="7 8" key="1">
    <citation type="submission" date="2015-06" db="EMBL/GenBank/DDBJ databases">
        <title>Draft genome of the ant-associated black yeast Phialophora attae CBS 131958.</title>
        <authorList>
            <person name="Moreno L.F."/>
            <person name="Stielow B.J."/>
            <person name="de Hoog S."/>
            <person name="Vicente V.A."/>
            <person name="Weiss V.A."/>
            <person name="de Vries M."/>
            <person name="Cruz L.M."/>
            <person name="Souza E.M."/>
        </authorList>
    </citation>
    <scope>NUCLEOTIDE SEQUENCE [LARGE SCALE GENOMIC DNA]</scope>
    <source>
        <strain evidence="7 8">CBS 131958</strain>
    </source>
</reference>
<dbReference type="Pfam" id="PF00107">
    <property type="entry name" value="ADH_zinc_N"/>
    <property type="match status" value="1"/>
</dbReference>
<dbReference type="PANTHER" id="PTHR43161:SF4">
    <property type="entry name" value="D-XYLULOSE REDUCTASE"/>
    <property type="match status" value="1"/>
</dbReference>
<keyword evidence="3" id="KW-0479">Metal-binding</keyword>
<keyword evidence="8" id="KW-1185">Reference proteome</keyword>
<evidence type="ECO:0000313" key="8">
    <source>
        <dbReference type="Proteomes" id="UP000038010"/>
    </source>
</evidence>
<keyword evidence="4" id="KW-0862">Zinc</keyword>
<dbReference type="AlphaFoldDB" id="A0A0N1P2S5"/>
<dbReference type="OrthoDB" id="2148442at2759"/>
<dbReference type="PROSITE" id="PS51257">
    <property type="entry name" value="PROKAR_LIPOPROTEIN"/>
    <property type="match status" value="1"/>
</dbReference>
<dbReference type="GO" id="GO:0003939">
    <property type="term" value="F:L-iditol 2-dehydrogenase (NAD+) activity"/>
    <property type="evidence" value="ECO:0007669"/>
    <property type="project" value="TreeGrafter"/>
</dbReference>
<gene>
    <name evidence="7" type="ORF">AB675_245</name>
</gene>
<evidence type="ECO:0000313" key="7">
    <source>
        <dbReference type="EMBL" id="KPI45823.1"/>
    </source>
</evidence>
<dbReference type="InterPro" id="IPR013149">
    <property type="entry name" value="ADH-like_C"/>
</dbReference>
<dbReference type="PANTHER" id="PTHR43161">
    <property type="entry name" value="SORBITOL DEHYDROGENASE"/>
    <property type="match status" value="1"/>
</dbReference>
<dbReference type="RefSeq" id="XP_018005786.1">
    <property type="nucleotide sequence ID" value="XM_018142432.1"/>
</dbReference>
<feature type="domain" description="Alcohol dehydrogenase-like C-terminal" evidence="6">
    <location>
        <begin position="39"/>
        <end position="186"/>
    </location>
</feature>
<dbReference type="Gene3D" id="3.40.50.720">
    <property type="entry name" value="NAD(P)-binding Rossmann-like Domain"/>
    <property type="match status" value="1"/>
</dbReference>
<evidence type="ECO:0000256" key="5">
    <source>
        <dbReference type="ARBA" id="ARBA00023002"/>
    </source>
</evidence>
<evidence type="ECO:0000256" key="3">
    <source>
        <dbReference type="ARBA" id="ARBA00022723"/>
    </source>
</evidence>
<comment type="caution">
    <text evidence="7">The sequence shown here is derived from an EMBL/GenBank/DDBJ whole genome shotgun (WGS) entry which is preliminary data.</text>
</comment>
<dbReference type="VEuPathDB" id="FungiDB:AB675_245"/>
<comment type="cofactor">
    <cofactor evidence="1">
        <name>Zn(2+)</name>
        <dbReference type="ChEBI" id="CHEBI:29105"/>
    </cofactor>
</comment>
<dbReference type="GeneID" id="28734302"/>
<dbReference type="Gene3D" id="3.90.180.10">
    <property type="entry name" value="Medium-chain alcohol dehydrogenases, catalytic domain"/>
    <property type="match status" value="1"/>
</dbReference>
<dbReference type="GO" id="GO:0046872">
    <property type="term" value="F:metal ion binding"/>
    <property type="evidence" value="ECO:0007669"/>
    <property type="project" value="UniProtKB-KW"/>
</dbReference>
<comment type="similarity">
    <text evidence="2">Belongs to the zinc-containing alcohol dehydrogenase family.</text>
</comment>
<dbReference type="GO" id="GO:0006062">
    <property type="term" value="P:sorbitol catabolic process"/>
    <property type="evidence" value="ECO:0007669"/>
    <property type="project" value="TreeGrafter"/>
</dbReference>
<protein>
    <submittedName>
        <fullName evidence="7">L-arabinitol 4-dehydrogenase</fullName>
    </submittedName>
</protein>
<dbReference type="STRING" id="1664694.A0A0N1P2S5"/>
<evidence type="ECO:0000256" key="4">
    <source>
        <dbReference type="ARBA" id="ARBA00022833"/>
    </source>
</evidence>